<evidence type="ECO:0000313" key="3">
    <source>
        <dbReference type="Proteomes" id="UP000007875"/>
    </source>
</evidence>
<keyword evidence="3" id="KW-1185">Reference proteome</keyword>
<reference evidence="3" key="1">
    <citation type="submission" date="2003-08" db="EMBL/GenBank/DDBJ databases">
        <authorList>
            <person name="Birren B."/>
            <person name="Nusbaum C."/>
            <person name="Abebe A."/>
            <person name="Abouelleil A."/>
            <person name="Adekoya E."/>
            <person name="Ait-zahra M."/>
            <person name="Allen N."/>
            <person name="Allen T."/>
            <person name="An P."/>
            <person name="Anderson M."/>
            <person name="Anderson S."/>
            <person name="Arachchi H."/>
            <person name="Armbruster J."/>
            <person name="Bachantsang P."/>
            <person name="Baldwin J."/>
            <person name="Barry A."/>
            <person name="Bayul T."/>
            <person name="Blitshsteyn B."/>
            <person name="Bloom T."/>
            <person name="Blye J."/>
            <person name="Boguslavskiy L."/>
            <person name="Borowsky M."/>
            <person name="Boukhgalter B."/>
            <person name="Brunache A."/>
            <person name="Butler J."/>
            <person name="Calixte N."/>
            <person name="Calvo S."/>
            <person name="Camarata J."/>
            <person name="Campo K."/>
            <person name="Chang J."/>
            <person name="Cheshatsang Y."/>
            <person name="Citroen M."/>
            <person name="Collymore A."/>
            <person name="Considine T."/>
            <person name="Cook A."/>
            <person name="Cooke P."/>
            <person name="Corum B."/>
            <person name="Cuomo C."/>
            <person name="David R."/>
            <person name="Dawoe T."/>
            <person name="Degray S."/>
            <person name="Dodge S."/>
            <person name="Dooley K."/>
            <person name="Dorje P."/>
            <person name="Dorjee K."/>
            <person name="Dorris L."/>
            <person name="Duffey N."/>
            <person name="Dupes A."/>
            <person name="Elkins T."/>
            <person name="Engels R."/>
            <person name="Erickson J."/>
            <person name="Farina A."/>
            <person name="Faro S."/>
            <person name="Ferreira P."/>
            <person name="Fischer H."/>
            <person name="Fitzgerald M."/>
            <person name="Foley K."/>
            <person name="Gage D."/>
            <person name="Galagan J."/>
            <person name="Gearin G."/>
            <person name="Gnerre S."/>
            <person name="Gnirke A."/>
            <person name="Goyette A."/>
            <person name="Graham J."/>
            <person name="Grandbois E."/>
            <person name="Gyaltsen K."/>
            <person name="Hafez N."/>
            <person name="Hagopian D."/>
            <person name="Hagos B."/>
            <person name="Hall J."/>
            <person name="Hatcher B."/>
            <person name="Heller A."/>
            <person name="Higgins H."/>
            <person name="Honan T."/>
            <person name="Horn A."/>
            <person name="Houde N."/>
            <person name="Hughes L."/>
            <person name="Hulme W."/>
            <person name="Husby E."/>
            <person name="Iliev I."/>
            <person name="Jaffe D."/>
            <person name="Jones C."/>
            <person name="Kamal M."/>
            <person name="Kamat A."/>
            <person name="Kamvysselis M."/>
            <person name="Karlsson E."/>
            <person name="Kells C."/>
            <person name="Kieu A."/>
            <person name="Kisner P."/>
            <person name="Kodira C."/>
            <person name="Kulbokas E."/>
            <person name="Labutti K."/>
            <person name="Lama D."/>
            <person name="Landers T."/>
            <person name="Leger J."/>
            <person name="Levine S."/>
            <person name="Lewis D."/>
            <person name="Lewis T."/>
            <person name="Lindblad-toh K."/>
            <person name="Liu X."/>
            <person name="Lokyitsang T."/>
            <person name="Lokyitsang Y."/>
            <person name="Lucien O."/>
            <person name="Lui A."/>
            <person name="Ma L.J."/>
            <person name="Mabbitt R."/>
            <person name="Macdonald J."/>
            <person name="Maclean C."/>
            <person name="Major J."/>
            <person name="Manning J."/>
            <person name="Marabella R."/>
            <person name="Maru K."/>
            <person name="Matthews C."/>
            <person name="Mauceli E."/>
            <person name="Mccarthy M."/>
            <person name="Mcdonough S."/>
            <person name="Mcghee T."/>
            <person name="Meldrim J."/>
            <person name="Meneus L."/>
            <person name="Mesirov J."/>
            <person name="Mihalev A."/>
            <person name="Mihova T."/>
            <person name="Mikkelsen T."/>
            <person name="Mlenga V."/>
            <person name="Moru K."/>
            <person name="Mozes J."/>
            <person name="Mulrain L."/>
            <person name="Munson G."/>
            <person name="Naylor J."/>
            <person name="Newes C."/>
            <person name="Nguyen C."/>
            <person name="Nguyen N."/>
            <person name="Nguyen T."/>
            <person name="Nicol R."/>
            <person name="Nielsen C."/>
            <person name="Nizzari M."/>
            <person name="Norbu C."/>
            <person name="Norbu N."/>
            <person name="O'donnell P."/>
            <person name="Okoawo O."/>
            <person name="O'leary S."/>
            <person name="Omotosho B."/>
            <person name="O'neill K."/>
            <person name="Osman S."/>
            <person name="Parker S."/>
            <person name="Perrin D."/>
            <person name="Phunkhang P."/>
            <person name="Piqani B."/>
            <person name="Purcell S."/>
            <person name="Rachupka T."/>
            <person name="Ramasamy U."/>
            <person name="Rameau R."/>
            <person name="Ray V."/>
            <person name="Raymond C."/>
            <person name="Retta R."/>
            <person name="Richardson S."/>
            <person name="Rise C."/>
            <person name="Rodriguez J."/>
            <person name="Rogers J."/>
            <person name="Rogov P."/>
            <person name="Rutman M."/>
            <person name="Schupbach R."/>
            <person name="Seaman C."/>
            <person name="Settipalli S."/>
            <person name="Sharpe T."/>
            <person name="Sheridan J."/>
            <person name="Sherpa N."/>
            <person name="Shi J."/>
            <person name="Smirnov S."/>
            <person name="Smith C."/>
            <person name="Sougnez C."/>
            <person name="Spencer B."/>
            <person name="Stalker J."/>
            <person name="Stange-thomann N."/>
            <person name="Stavropoulos S."/>
            <person name="Stetson K."/>
            <person name="Stone C."/>
            <person name="Stone S."/>
            <person name="Stubbs M."/>
            <person name="Talamas J."/>
            <person name="Tchuinga P."/>
            <person name="Tenzing P."/>
            <person name="Tesfaye S."/>
            <person name="Theodore J."/>
            <person name="Thoulutsang Y."/>
            <person name="Topham K."/>
            <person name="Towey S."/>
            <person name="Tsamla T."/>
            <person name="Tsomo N."/>
            <person name="Vallee D."/>
            <person name="Vassiliev H."/>
            <person name="Venkataraman V."/>
            <person name="Vinson J."/>
            <person name="Vo A."/>
            <person name="Wade C."/>
            <person name="Wang S."/>
            <person name="Wangchuk T."/>
            <person name="Wangdi T."/>
            <person name="Whittaker C."/>
            <person name="Wilkinson J."/>
            <person name="Wu Y."/>
            <person name="Wyman D."/>
            <person name="Yadav S."/>
            <person name="Yang S."/>
            <person name="Yang X."/>
            <person name="Yeager S."/>
            <person name="Yee E."/>
            <person name="Young G."/>
            <person name="Zainoun J."/>
            <person name="Zembeck L."/>
            <person name="Zimmer A."/>
            <person name="Zody M."/>
            <person name="Lander E."/>
        </authorList>
    </citation>
    <scope>NUCLEOTIDE SEQUENCE [LARGE SCALE GENOMIC DNA]</scope>
</reference>
<sequence length="120" mass="13470">MSCVPSINAYVASHSHPSHVEVQEMTETEIVSPPCQPLKPNCENEKKSWLGSIFDKFSFVGHDGVTLIQEAKKNTPDVQQPQESGYMDLLSRVRHLSNSSTESTSTETEDRQRHKSSPDR</sequence>
<feature type="compositionally biased region" description="Basic and acidic residues" evidence="1">
    <location>
        <begin position="108"/>
        <end position="120"/>
    </location>
</feature>
<dbReference type="Proteomes" id="UP000007875">
    <property type="component" value="Unassembled WGS sequence"/>
</dbReference>
<name>H2Y598_CIOSA</name>
<dbReference type="Ensembl" id="ENSCSAVT00000000501.1">
    <property type="protein sequence ID" value="ENSCSAVP00000000496.1"/>
    <property type="gene ID" value="ENSCSAVG00000000282.1"/>
</dbReference>
<dbReference type="AlphaFoldDB" id="H2Y598"/>
<evidence type="ECO:0000256" key="1">
    <source>
        <dbReference type="SAM" id="MobiDB-lite"/>
    </source>
</evidence>
<reference evidence="2" key="3">
    <citation type="submission" date="2025-09" db="UniProtKB">
        <authorList>
            <consortium name="Ensembl"/>
        </authorList>
    </citation>
    <scope>IDENTIFICATION</scope>
</reference>
<evidence type="ECO:0000313" key="2">
    <source>
        <dbReference type="Ensembl" id="ENSCSAVP00000000496.1"/>
    </source>
</evidence>
<proteinExistence type="predicted"/>
<feature type="region of interest" description="Disordered" evidence="1">
    <location>
        <begin position="71"/>
        <end position="120"/>
    </location>
</feature>
<dbReference type="GeneTree" id="ENSGT00660000097402"/>
<accession>H2Y598</accession>
<dbReference type="InParanoid" id="H2Y598"/>
<dbReference type="OMA" id="YVASHSH"/>
<protein>
    <submittedName>
        <fullName evidence="2">Uncharacterized protein</fullName>
    </submittedName>
</protein>
<dbReference type="HOGENOM" id="CLU_2132635_0_0_1"/>
<reference evidence="2" key="2">
    <citation type="submission" date="2025-08" db="UniProtKB">
        <authorList>
            <consortium name="Ensembl"/>
        </authorList>
    </citation>
    <scope>IDENTIFICATION</scope>
</reference>
<organism evidence="2 3">
    <name type="scientific">Ciona savignyi</name>
    <name type="common">Pacific transparent sea squirt</name>
    <dbReference type="NCBI Taxonomy" id="51511"/>
    <lineage>
        <taxon>Eukaryota</taxon>
        <taxon>Metazoa</taxon>
        <taxon>Chordata</taxon>
        <taxon>Tunicata</taxon>
        <taxon>Ascidiacea</taxon>
        <taxon>Phlebobranchia</taxon>
        <taxon>Cionidae</taxon>
        <taxon>Ciona</taxon>
    </lineage>
</organism>